<proteinExistence type="predicted"/>
<dbReference type="SUPFAM" id="SSF56601">
    <property type="entry name" value="beta-lactamase/transpeptidase-like"/>
    <property type="match status" value="1"/>
</dbReference>
<evidence type="ECO:0000313" key="3">
    <source>
        <dbReference type="Proteomes" id="UP000002217"/>
    </source>
</evidence>
<dbReference type="InterPro" id="IPR027417">
    <property type="entry name" value="P-loop_NTPase"/>
</dbReference>
<dbReference type="InterPro" id="IPR001466">
    <property type="entry name" value="Beta-lactam-related"/>
</dbReference>
<dbReference type="Pfam" id="PF00144">
    <property type="entry name" value="Beta-lactamase"/>
    <property type="match status" value="1"/>
</dbReference>
<name>C8VY85_DESAS</name>
<reference evidence="2 3" key="1">
    <citation type="journal article" date="2009" name="Stand. Genomic Sci.">
        <title>Complete genome sequence of Desulfotomaculum acetoxidans type strain (5575).</title>
        <authorList>
            <person name="Spring S."/>
            <person name="Lapidus A."/>
            <person name="Schroder M."/>
            <person name="Gleim D."/>
            <person name="Sims D."/>
            <person name="Meincke L."/>
            <person name="Glavina Del Rio T."/>
            <person name="Tice H."/>
            <person name="Copeland A."/>
            <person name="Cheng J.F."/>
            <person name="Lucas S."/>
            <person name="Chen F."/>
            <person name="Nolan M."/>
            <person name="Bruce D."/>
            <person name="Goodwin L."/>
            <person name="Pitluck S."/>
            <person name="Ivanova N."/>
            <person name="Mavromatis K."/>
            <person name="Mikhailova N."/>
            <person name="Pati A."/>
            <person name="Chen A."/>
            <person name="Palaniappan K."/>
            <person name="Land M."/>
            <person name="Hauser L."/>
            <person name="Chang Y.J."/>
            <person name="Jeffries C.D."/>
            <person name="Chain P."/>
            <person name="Saunders E."/>
            <person name="Brettin T."/>
            <person name="Detter J.C."/>
            <person name="Goker M."/>
            <person name="Bristow J."/>
            <person name="Eisen J.A."/>
            <person name="Markowitz V."/>
            <person name="Hugenholtz P."/>
            <person name="Kyrpides N.C."/>
            <person name="Klenk H.P."/>
            <person name="Han C."/>
        </authorList>
    </citation>
    <scope>NUCLEOTIDE SEQUENCE [LARGE SCALE GENOMIC DNA]</scope>
    <source>
        <strain evidence="3">ATCC 49208 / DSM 771 / VKM B-1644</strain>
    </source>
</reference>
<dbReference type="HOGENOM" id="CLU_030169_1_0_9"/>
<dbReference type="KEGG" id="dae:Dtox_1926"/>
<evidence type="ECO:0000313" key="2">
    <source>
        <dbReference type="EMBL" id="ACV62766.1"/>
    </source>
</evidence>
<dbReference type="eggNOG" id="COG0178">
    <property type="taxonomic scope" value="Bacteria"/>
</dbReference>
<dbReference type="Gene3D" id="3.40.50.300">
    <property type="entry name" value="P-loop containing nucleotide triphosphate hydrolases"/>
    <property type="match status" value="1"/>
</dbReference>
<gene>
    <name evidence="2" type="ordered locus">Dtox_1926</name>
</gene>
<organism evidence="2 3">
    <name type="scientific">Desulfofarcimen acetoxidans (strain ATCC 49208 / DSM 771 / KCTC 5769 / VKM B-1644 / 5575)</name>
    <name type="common">Desulfotomaculum acetoxidans</name>
    <dbReference type="NCBI Taxonomy" id="485916"/>
    <lineage>
        <taxon>Bacteria</taxon>
        <taxon>Bacillati</taxon>
        <taxon>Bacillota</taxon>
        <taxon>Clostridia</taxon>
        <taxon>Eubacteriales</taxon>
        <taxon>Peptococcaceae</taxon>
        <taxon>Desulfofarcimen</taxon>
    </lineage>
</organism>
<dbReference type="InterPro" id="IPR012338">
    <property type="entry name" value="Beta-lactam/transpept-like"/>
</dbReference>
<dbReference type="PANTHER" id="PTHR43283">
    <property type="entry name" value="BETA-LACTAMASE-RELATED"/>
    <property type="match status" value="1"/>
</dbReference>
<dbReference type="MEROPS" id="S12.A23"/>
<sequence length="387" mass="43959">MKEFIEIKGARINNLKNINIRIPQNKLTVITGVSGSGKSSLAFDTLFEEGKRRYLLFSGAQFMVDSKQHFENMDSSILNQIDDYIKRKRYRLVNSILILKNGRIVFEKYYNRFNENSRNNIKSIWKSILSIVTGICLDKGLIKSIDEPIREYLPEFARNLHPYHKLITIRHLLTMSSGIYWNGGIHYHCPMMSQMMRTNDWTAHIADIAMDSVPGTKFEYKEWDVMLLSALIGKACRGTAYDIAKEYLYAPLNIKSDEWPKSPCGFSYTVMKGEENSDLSARDLAKIGLLFLSNGSIDGKTIISSDFVRRATTPSFINVSIGSSTGNYSYGYLWWLFPGKYVCRGGGGQEVNVIPDKNFISVVQATVTSSSKSYDDINENILRTAIK</sequence>
<protein>
    <submittedName>
        <fullName evidence="2">Beta-lactamase</fullName>
    </submittedName>
</protein>
<dbReference type="SUPFAM" id="SSF52540">
    <property type="entry name" value="P-loop containing nucleoside triphosphate hydrolases"/>
    <property type="match status" value="1"/>
</dbReference>
<dbReference type="EMBL" id="CP001720">
    <property type="protein sequence ID" value="ACV62766.1"/>
    <property type="molecule type" value="Genomic_DNA"/>
</dbReference>
<dbReference type="Proteomes" id="UP000002217">
    <property type="component" value="Chromosome"/>
</dbReference>
<feature type="domain" description="Beta-lactamase-related" evidence="1">
    <location>
        <begin position="95"/>
        <end position="384"/>
    </location>
</feature>
<dbReference type="Gene3D" id="3.40.710.10">
    <property type="entry name" value="DD-peptidase/beta-lactamase superfamily"/>
    <property type="match status" value="1"/>
</dbReference>
<keyword evidence="3" id="KW-1185">Reference proteome</keyword>
<accession>C8VY85</accession>
<dbReference type="STRING" id="485916.Dtox_1926"/>
<dbReference type="eggNOG" id="COG1680">
    <property type="taxonomic scope" value="Bacteria"/>
</dbReference>
<dbReference type="InterPro" id="IPR050789">
    <property type="entry name" value="Diverse_Enzym_Activities"/>
</dbReference>
<evidence type="ECO:0000259" key="1">
    <source>
        <dbReference type="Pfam" id="PF00144"/>
    </source>
</evidence>
<dbReference type="PANTHER" id="PTHR43283:SF7">
    <property type="entry name" value="BETA-LACTAMASE-RELATED DOMAIN-CONTAINING PROTEIN"/>
    <property type="match status" value="1"/>
</dbReference>
<dbReference type="AlphaFoldDB" id="C8VY85"/>